<evidence type="ECO:0000259" key="3">
    <source>
        <dbReference type="Pfam" id="PF14372"/>
    </source>
</evidence>
<dbReference type="GO" id="GO:0046983">
    <property type="term" value="F:protein dimerization activity"/>
    <property type="evidence" value="ECO:0007669"/>
    <property type="project" value="InterPro"/>
</dbReference>
<feature type="domain" description="hAT-like transposase RNase-H fold" evidence="3">
    <location>
        <begin position="357"/>
        <end position="454"/>
    </location>
</feature>
<accession>A0A2R6PVR2</accession>
<feature type="domain" description="HAT C-terminal dimerisation" evidence="2">
    <location>
        <begin position="508"/>
        <end position="589"/>
    </location>
</feature>
<dbReference type="AlphaFoldDB" id="A0A2R6PVR2"/>
<dbReference type="OrthoDB" id="1607513at2759"/>
<proteinExistence type="predicted"/>
<reference evidence="5" key="2">
    <citation type="journal article" date="2018" name="BMC Genomics">
        <title>A manually annotated Actinidia chinensis var. chinensis (kiwifruit) genome highlights the challenges associated with draft genomes and gene prediction in plants.</title>
        <authorList>
            <person name="Pilkington S.M."/>
            <person name="Crowhurst R."/>
            <person name="Hilario E."/>
            <person name="Nardozza S."/>
            <person name="Fraser L."/>
            <person name="Peng Y."/>
            <person name="Gunaseelan K."/>
            <person name="Simpson R."/>
            <person name="Tahir J."/>
            <person name="Deroles S.C."/>
            <person name="Templeton K."/>
            <person name="Luo Z."/>
            <person name="Davy M."/>
            <person name="Cheng C."/>
            <person name="McNeilage M."/>
            <person name="Scaglione D."/>
            <person name="Liu Y."/>
            <person name="Zhang Q."/>
            <person name="Datson P."/>
            <person name="De Silva N."/>
            <person name="Gardiner S.E."/>
            <person name="Bassett H."/>
            <person name="Chagne D."/>
            <person name="McCallum J."/>
            <person name="Dzierzon H."/>
            <person name="Deng C."/>
            <person name="Wang Y.Y."/>
            <person name="Barron L."/>
            <person name="Manako K."/>
            <person name="Bowen J."/>
            <person name="Foster T.M."/>
            <person name="Erridge Z.A."/>
            <person name="Tiffin H."/>
            <person name="Waite C.N."/>
            <person name="Davies K.M."/>
            <person name="Grierson E.P."/>
            <person name="Laing W.A."/>
            <person name="Kirk R."/>
            <person name="Chen X."/>
            <person name="Wood M."/>
            <person name="Montefiori M."/>
            <person name="Brummell D.A."/>
            <person name="Schwinn K.E."/>
            <person name="Catanach A."/>
            <person name="Fullerton C."/>
            <person name="Li D."/>
            <person name="Meiyalaghan S."/>
            <person name="Nieuwenhuizen N."/>
            <person name="Read N."/>
            <person name="Prakash R."/>
            <person name="Hunter D."/>
            <person name="Zhang H."/>
            <person name="McKenzie M."/>
            <person name="Knabel M."/>
            <person name="Harris A."/>
            <person name="Allan A.C."/>
            <person name="Gleave A."/>
            <person name="Chen A."/>
            <person name="Janssen B.J."/>
            <person name="Plunkett B."/>
            <person name="Ampomah-Dwamena C."/>
            <person name="Voogd C."/>
            <person name="Leif D."/>
            <person name="Lafferty D."/>
            <person name="Souleyre E.J.F."/>
            <person name="Varkonyi-Gasic E."/>
            <person name="Gambi F."/>
            <person name="Hanley J."/>
            <person name="Yao J.L."/>
            <person name="Cheung J."/>
            <person name="David K.M."/>
            <person name="Warren B."/>
            <person name="Marsh K."/>
            <person name="Snowden K.C."/>
            <person name="Lin-Wang K."/>
            <person name="Brian L."/>
            <person name="Martinez-Sanchez M."/>
            <person name="Wang M."/>
            <person name="Ileperuma N."/>
            <person name="Macnee N."/>
            <person name="Campin R."/>
            <person name="McAtee P."/>
            <person name="Drummond R.S.M."/>
            <person name="Espley R.V."/>
            <person name="Ireland H.S."/>
            <person name="Wu R."/>
            <person name="Atkinson R.G."/>
            <person name="Karunairetnam S."/>
            <person name="Bulley S."/>
            <person name="Chunkath S."/>
            <person name="Hanley Z."/>
            <person name="Storey R."/>
            <person name="Thrimawithana A.H."/>
            <person name="Thomson S."/>
            <person name="David C."/>
            <person name="Testolin R."/>
            <person name="Huang H."/>
            <person name="Hellens R.P."/>
            <person name="Schaffer R.J."/>
        </authorList>
    </citation>
    <scope>NUCLEOTIDE SEQUENCE [LARGE SCALE GENOMIC DNA]</scope>
    <source>
        <strain evidence="5">cv. Red5</strain>
    </source>
</reference>
<evidence type="ECO:0000259" key="2">
    <source>
        <dbReference type="Pfam" id="PF05699"/>
    </source>
</evidence>
<dbReference type="GO" id="GO:0003677">
    <property type="term" value="F:DNA binding"/>
    <property type="evidence" value="ECO:0007669"/>
    <property type="project" value="InterPro"/>
</dbReference>
<dbReference type="InParanoid" id="A0A2R6PVR2"/>
<gene>
    <name evidence="4" type="ORF">CEY00_Acc24510</name>
</gene>
<protein>
    <submittedName>
        <fullName evidence="4">Zinc finger BED domain-containing protein</fullName>
    </submittedName>
</protein>
<comment type="caution">
    <text evidence="4">The sequence shown here is derived from an EMBL/GenBank/DDBJ whole genome shotgun (WGS) entry which is preliminary data.</text>
</comment>
<evidence type="ECO:0000313" key="5">
    <source>
        <dbReference type="Proteomes" id="UP000241394"/>
    </source>
</evidence>
<organism evidence="4 5">
    <name type="scientific">Actinidia chinensis var. chinensis</name>
    <name type="common">Chinese soft-hair kiwi</name>
    <dbReference type="NCBI Taxonomy" id="1590841"/>
    <lineage>
        <taxon>Eukaryota</taxon>
        <taxon>Viridiplantae</taxon>
        <taxon>Streptophyta</taxon>
        <taxon>Embryophyta</taxon>
        <taxon>Tracheophyta</taxon>
        <taxon>Spermatophyta</taxon>
        <taxon>Magnoliopsida</taxon>
        <taxon>eudicotyledons</taxon>
        <taxon>Gunneridae</taxon>
        <taxon>Pentapetalae</taxon>
        <taxon>asterids</taxon>
        <taxon>Ericales</taxon>
        <taxon>Actinidiaceae</taxon>
        <taxon>Actinidia</taxon>
    </lineage>
</organism>
<dbReference type="InterPro" id="IPR025525">
    <property type="entry name" value="hAT-like_transposase_RNase-H"/>
</dbReference>
<dbReference type="Pfam" id="PF14372">
    <property type="entry name" value="hAT-like_RNase-H"/>
    <property type="match status" value="1"/>
</dbReference>
<keyword evidence="5" id="KW-1185">Reference proteome</keyword>
<dbReference type="Pfam" id="PF05699">
    <property type="entry name" value="Dimer_Tnp_hAT"/>
    <property type="match status" value="1"/>
</dbReference>
<dbReference type="Proteomes" id="UP000241394">
    <property type="component" value="Chromosome LG22"/>
</dbReference>
<evidence type="ECO:0000313" key="4">
    <source>
        <dbReference type="EMBL" id="PSR97861.1"/>
    </source>
</evidence>
<dbReference type="InterPro" id="IPR008906">
    <property type="entry name" value="HATC_C_dom"/>
</dbReference>
<dbReference type="OMA" id="MEADHEN"/>
<dbReference type="SUPFAM" id="SSF53098">
    <property type="entry name" value="Ribonuclease H-like"/>
    <property type="match status" value="1"/>
</dbReference>
<dbReference type="EMBL" id="NKQK01000022">
    <property type="protein sequence ID" value="PSR97861.1"/>
    <property type="molecule type" value="Genomic_DNA"/>
</dbReference>
<dbReference type="InterPro" id="IPR012337">
    <property type="entry name" value="RNaseH-like_sf"/>
</dbReference>
<feature type="region of interest" description="Disordered" evidence="1">
    <location>
        <begin position="1"/>
        <end position="34"/>
    </location>
</feature>
<reference evidence="4 5" key="1">
    <citation type="submission" date="2017-07" db="EMBL/GenBank/DDBJ databases">
        <title>An improved, manually edited Actinidia chinensis var. chinensis (kiwifruit) genome highlights the challenges associated with draft genomes and gene prediction in plants.</title>
        <authorList>
            <person name="Pilkington S."/>
            <person name="Crowhurst R."/>
            <person name="Hilario E."/>
            <person name="Nardozza S."/>
            <person name="Fraser L."/>
            <person name="Peng Y."/>
            <person name="Gunaseelan K."/>
            <person name="Simpson R."/>
            <person name="Tahir J."/>
            <person name="Deroles S."/>
            <person name="Templeton K."/>
            <person name="Luo Z."/>
            <person name="Davy M."/>
            <person name="Cheng C."/>
            <person name="Mcneilage M."/>
            <person name="Scaglione D."/>
            <person name="Liu Y."/>
            <person name="Zhang Q."/>
            <person name="Datson P."/>
            <person name="De Silva N."/>
            <person name="Gardiner S."/>
            <person name="Bassett H."/>
            <person name="Chagne D."/>
            <person name="Mccallum J."/>
            <person name="Dzierzon H."/>
            <person name="Deng C."/>
            <person name="Wang Y.-Y."/>
            <person name="Barron N."/>
            <person name="Manako K."/>
            <person name="Bowen J."/>
            <person name="Foster T."/>
            <person name="Erridge Z."/>
            <person name="Tiffin H."/>
            <person name="Waite C."/>
            <person name="Davies K."/>
            <person name="Grierson E."/>
            <person name="Laing W."/>
            <person name="Kirk R."/>
            <person name="Chen X."/>
            <person name="Wood M."/>
            <person name="Montefiori M."/>
            <person name="Brummell D."/>
            <person name="Schwinn K."/>
            <person name="Catanach A."/>
            <person name="Fullerton C."/>
            <person name="Li D."/>
            <person name="Meiyalaghan S."/>
            <person name="Nieuwenhuizen N."/>
            <person name="Read N."/>
            <person name="Prakash R."/>
            <person name="Hunter D."/>
            <person name="Zhang H."/>
            <person name="Mckenzie M."/>
            <person name="Knabel M."/>
            <person name="Harris A."/>
            <person name="Allan A."/>
            <person name="Chen A."/>
            <person name="Janssen B."/>
            <person name="Plunkett B."/>
            <person name="Dwamena C."/>
            <person name="Voogd C."/>
            <person name="Leif D."/>
            <person name="Lafferty D."/>
            <person name="Souleyre E."/>
            <person name="Varkonyi-Gasic E."/>
            <person name="Gambi F."/>
            <person name="Hanley J."/>
            <person name="Yao J.-L."/>
            <person name="Cheung J."/>
            <person name="David K."/>
            <person name="Warren B."/>
            <person name="Marsh K."/>
            <person name="Snowden K."/>
            <person name="Lin-Wang K."/>
            <person name="Brian L."/>
            <person name="Martinez-Sanchez M."/>
            <person name="Wang M."/>
            <person name="Ileperuma N."/>
            <person name="Macnee N."/>
            <person name="Campin R."/>
            <person name="Mcatee P."/>
            <person name="Drummond R."/>
            <person name="Espley R."/>
            <person name="Ireland H."/>
            <person name="Wu R."/>
            <person name="Atkinson R."/>
            <person name="Karunairetnam S."/>
            <person name="Bulley S."/>
            <person name="Chunkath S."/>
            <person name="Hanley Z."/>
            <person name="Storey R."/>
            <person name="Thrimawithana A."/>
            <person name="Thomson S."/>
            <person name="David C."/>
            <person name="Testolin R."/>
        </authorList>
    </citation>
    <scope>NUCLEOTIDE SEQUENCE [LARGE SCALE GENOMIC DNA]</scope>
    <source>
        <strain evidence="5">cv. Red5</strain>
        <tissue evidence="4">Young leaf</tissue>
    </source>
</reference>
<dbReference type="PANTHER" id="PTHR23272">
    <property type="entry name" value="BED FINGER-RELATED"/>
    <property type="match status" value="1"/>
</dbReference>
<dbReference type="Gramene" id="PSR97861">
    <property type="protein sequence ID" value="PSR97861"/>
    <property type="gene ID" value="CEY00_Acc24510"/>
</dbReference>
<name>A0A2R6PVR2_ACTCC</name>
<evidence type="ECO:0000256" key="1">
    <source>
        <dbReference type="SAM" id="MobiDB-lite"/>
    </source>
</evidence>
<sequence length="590" mass="67897">MRKRGIDGTARMRKSDDKFGTETNGADADGKKHANEIDDADVERTANDCDCCFNFDGFDVDDDCDCDDDNDDWDSVPDVRIRARSDVDAGIDVHKAQHALAKLICSLGCPSIVSLVKELNPLFPLDYSTLKRNCLQIYEEDKLRVKHNLTNMDGQISLSVDVLRQYNLNGNDVEFMCLTAHFIDERWKLKRWVLGFRCISDDDSDCLDYAALNSLKDWGIEGKILSFTLAKSDTYTEMGEMIKDRVQEKKRLQLNGQLFCVKCCAEMFSLMVEDALKEINDIIHKLYELVAWKWYPLWHNTAFQLKNALDLENMGEFSSQKVRDFYDVPSADEWKKVECVYKLVERLYYVAKSVFLTKCSTANIFLHNLQELQTILSQESISSDSFTSNVAKKMLQRLDKYMDDMFLVLAIASVMDPRCKMTYIEYISSKSEISDGNSQSTLVFDAVRSLFGDYVNHDFERVHSMGDSTSSDSEKEFARTVERGSCNANWFQEYNQFIKSTSQPSKSDLDRYLEEPVLSWSQDFNVLRWWRAESPKYPILSKMARDFLAIPMSVATSYDAFKAEPIKADTRLLTFGRDLRDALMCTRTWA</sequence>
<dbReference type="PANTHER" id="PTHR23272:SF135">
    <property type="entry name" value="ZINC FINGER BED DOMAIN-CONTAINING PROTEIN DAYSLEEPER-LIKE"/>
    <property type="match status" value="1"/>
</dbReference>